<accession>A0A6J4L2Y3</accession>
<gene>
    <name evidence="2" type="ORF">AVDCRST_MAG48-2718</name>
</gene>
<dbReference type="Gene3D" id="3.10.180.10">
    <property type="entry name" value="2,3-Dihydroxybiphenyl 1,2-Dioxygenase, domain 1"/>
    <property type="match status" value="2"/>
</dbReference>
<dbReference type="InterPro" id="IPR041581">
    <property type="entry name" value="Glyoxalase_6"/>
</dbReference>
<feature type="domain" description="VOC" evidence="1">
    <location>
        <begin position="4"/>
        <end position="131"/>
    </location>
</feature>
<evidence type="ECO:0000313" key="2">
    <source>
        <dbReference type="EMBL" id="CAA9322427.1"/>
    </source>
</evidence>
<dbReference type="EMBL" id="CADCTS010000388">
    <property type="protein sequence ID" value="CAA9322427.1"/>
    <property type="molecule type" value="Genomic_DNA"/>
</dbReference>
<dbReference type="PROSITE" id="PS51819">
    <property type="entry name" value="VOC"/>
    <property type="match status" value="1"/>
</dbReference>
<reference evidence="2" key="1">
    <citation type="submission" date="2020-02" db="EMBL/GenBank/DDBJ databases">
        <authorList>
            <person name="Meier V. D."/>
        </authorList>
    </citation>
    <scope>NUCLEOTIDE SEQUENCE</scope>
    <source>
        <strain evidence="2">AVDCRST_MAG48</strain>
    </source>
</reference>
<name>A0A6J4L2Y3_9ACTN</name>
<dbReference type="InterPro" id="IPR037523">
    <property type="entry name" value="VOC_core"/>
</dbReference>
<dbReference type="AlphaFoldDB" id="A0A6J4L2Y3"/>
<sequence>MSAGWLHVVLDVPTTGPTAGFWSAVLGWPLGDPWPGHPELRSFTPPDGDAYVHLQQVDGPAGRHLDLEVDDVDAEGERLVGVGAVRVRRTPDWLTLRSPGGLPLCLVAARQRTRPGPVTGPTGSGRRLVQVCLDLPPRLVDVEAAFWRAVLPWREVALDDPEFVGRRVPPPGHPIQVLLQRLADDDGGPTRLHLDLGADDLAAGVDLVQRLGAERVHDGGGFIALRDPAGSLFCVTANKADAP</sequence>
<proteinExistence type="predicted"/>
<dbReference type="SUPFAM" id="SSF54593">
    <property type="entry name" value="Glyoxalase/Bleomycin resistance protein/Dihydroxybiphenyl dioxygenase"/>
    <property type="match status" value="2"/>
</dbReference>
<dbReference type="Pfam" id="PF18029">
    <property type="entry name" value="Glyoxalase_6"/>
    <property type="match status" value="2"/>
</dbReference>
<dbReference type="PANTHER" id="PTHR35908">
    <property type="entry name" value="HYPOTHETICAL FUSION PROTEIN"/>
    <property type="match status" value="1"/>
</dbReference>
<evidence type="ECO:0000259" key="1">
    <source>
        <dbReference type="PROSITE" id="PS51819"/>
    </source>
</evidence>
<protein>
    <recommendedName>
        <fullName evidence="1">VOC domain-containing protein</fullName>
    </recommendedName>
</protein>
<dbReference type="InterPro" id="IPR029068">
    <property type="entry name" value="Glyas_Bleomycin-R_OHBP_Dase"/>
</dbReference>
<organism evidence="2">
    <name type="scientific">uncultured Friedmanniella sp</name>
    <dbReference type="NCBI Taxonomy" id="335381"/>
    <lineage>
        <taxon>Bacteria</taxon>
        <taxon>Bacillati</taxon>
        <taxon>Actinomycetota</taxon>
        <taxon>Actinomycetes</taxon>
        <taxon>Propionibacteriales</taxon>
        <taxon>Nocardioidaceae</taxon>
        <taxon>Friedmanniella</taxon>
        <taxon>environmental samples</taxon>
    </lineage>
</organism>
<dbReference type="PANTHER" id="PTHR35908:SF1">
    <property type="entry name" value="CONSERVED PROTEIN"/>
    <property type="match status" value="1"/>
</dbReference>